<feature type="chain" id="PRO_5015478127" evidence="1">
    <location>
        <begin position="23"/>
        <end position="130"/>
    </location>
</feature>
<accession>A0A2S5A258</accession>
<gene>
    <name evidence="2" type="ORF">C3K47_11435</name>
</gene>
<dbReference type="AlphaFoldDB" id="A0A2S5A258"/>
<protein>
    <submittedName>
        <fullName evidence="2">Uncharacterized protein</fullName>
    </submittedName>
</protein>
<sequence>MKKSLYITLTALILSVTINSCSKNEEADTQTCDISAESYITNSEGTVTYTVTASGDNSSISSISYTGADGAVTVNNPNTSFSQSVNVHKGTMINLNAKGTAIKGQLRASYVFTGNGGAELKESLKVCPGE</sequence>
<dbReference type="RefSeq" id="WP_103789270.1">
    <property type="nucleotide sequence ID" value="NZ_PQVF01000007.1"/>
</dbReference>
<evidence type="ECO:0000313" key="2">
    <source>
        <dbReference type="EMBL" id="POY36352.1"/>
    </source>
</evidence>
<feature type="signal peptide" evidence="1">
    <location>
        <begin position="1"/>
        <end position="22"/>
    </location>
</feature>
<organism evidence="2 3">
    <name type="scientific">Solitalea longa</name>
    <dbReference type="NCBI Taxonomy" id="2079460"/>
    <lineage>
        <taxon>Bacteria</taxon>
        <taxon>Pseudomonadati</taxon>
        <taxon>Bacteroidota</taxon>
        <taxon>Sphingobacteriia</taxon>
        <taxon>Sphingobacteriales</taxon>
        <taxon>Sphingobacteriaceae</taxon>
        <taxon>Solitalea</taxon>
    </lineage>
</organism>
<keyword evidence="3" id="KW-1185">Reference proteome</keyword>
<dbReference type="EMBL" id="PQVF01000007">
    <property type="protein sequence ID" value="POY36352.1"/>
    <property type="molecule type" value="Genomic_DNA"/>
</dbReference>
<comment type="caution">
    <text evidence="2">The sequence shown here is derived from an EMBL/GenBank/DDBJ whole genome shotgun (WGS) entry which is preliminary data.</text>
</comment>
<evidence type="ECO:0000313" key="3">
    <source>
        <dbReference type="Proteomes" id="UP000236893"/>
    </source>
</evidence>
<evidence type="ECO:0000256" key="1">
    <source>
        <dbReference type="SAM" id="SignalP"/>
    </source>
</evidence>
<keyword evidence="1" id="KW-0732">Signal</keyword>
<reference evidence="2 3" key="1">
    <citation type="submission" date="2018-01" db="EMBL/GenBank/DDBJ databases">
        <authorList>
            <person name="Gaut B.S."/>
            <person name="Morton B.R."/>
            <person name="Clegg M.T."/>
            <person name="Duvall M.R."/>
        </authorList>
    </citation>
    <scope>NUCLEOTIDE SEQUENCE [LARGE SCALE GENOMIC DNA]</scope>
    <source>
        <strain evidence="2 3">HR-AV</strain>
    </source>
</reference>
<name>A0A2S5A258_9SPHI</name>
<dbReference type="Proteomes" id="UP000236893">
    <property type="component" value="Unassembled WGS sequence"/>
</dbReference>
<proteinExistence type="predicted"/>